<name>A0A0M2ZHY8_9MYCO</name>
<accession>A0A0M2ZHY8</accession>
<sequence length="336" mass="34708">MIGVSGLVSTAVISPHELDEPDHPAVALTAQSQLLPQPAVDFLTSPLVLIDRQATFHIELLTDFLVTGADLFGRIPPIAGTLLQDIGNGTPLPTALSRALRDFADVEFEAGRELVGFAEEWANFQIQFLRDLVAGLPDVIADGPFGQLATAALDVASQVVEGVVAFANAVITAAETVVGDVLGEDTEAPAPASAVVAAESTPQQSATPALLRTVEPQPAADETGESVDVSPAETTEPSDDGPSDEETSDEETSEDSSDETEEPTEDSPVTATTSTTRQPRLPRSIAEVREALSGPSARNQDSDATADTADAKSDTKSDGDDAGHDRGDGGGGGDAE</sequence>
<gene>
    <name evidence="2" type="ORF">BST23_05140</name>
</gene>
<feature type="compositionally biased region" description="Polar residues" evidence="1">
    <location>
        <begin position="269"/>
        <end position="278"/>
    </location>
</feature>
<reference evidence="2 3" key="1">
    <citation type="submission" date="2017-02" db="EMBL/GenBank/DDBJ databases">
        <title>The new phylogeny of genus Mycobacterium.</title>
        <authorList>
            <person name="Tortoli E."/>
            <person name="Trovato A."/>
            <person name="Cirillo D.M."/>
        </authorList>
    </citation>
    <scope>NUCLEOTIDE SEQUENCE [LARGE SCALE GENOMIC DNA]</scope>
    <source>
        <strain evidence="2 3">FI-09383</strain>
    </source>
</reference>
<dbReference type="AlphaFoldDB" id="A0A0M2ZHY8"/>
<evidence type="ECO:0000313" key="3">
    <source>
        <dbReference type="Proteomes" id="UP000192772"/>
    </source>
</evidence>
<evidence type="ECO:0000313" key="2">
    <source>
        <dbReference type="EMBL" id="ORA68458.1"/>
    </source>
</evidence>
<protein>
    <submittedName>
        <fullName evidence="2">Uncharacterized protein</fullName>
    </submittedName>
</protein>
<accession>A0A1A0Q7H9</accession>
<organism evidence="2 3">
    <name type="scientific">Mycolicibacterium elephantis</name>
    <dbReference type="NCBI Taxonomy" id="81858"/>
    <lineage>
        <taxon>Bacteria</taxon>
        <taxon>Bacillati</taxon>
        <taxon>Actinomycetota</taxon>
        <taxon>Actinomycetes</taxon>
        <taxon>Mycobacteriales</taxon>
        <taxon>Mycobacteriaceae</taxon>
        <taxon>Mycolicibacterium</taxon>
    </lineage>
</organism>
<feature type="compositionally biased region" description="Basic and acidic residues" evidence="1">
    <location>
        <begin position="309"/>
        <end position="328"/>
    </location>
</feature>
<proteinExistence type="predicted"/>
<dbReference type="EMBL" id="MVHP01000003">
    <property type="protein sequence ID" value="ORA68458.1"/>
    <property type="molecule type" value="Genomic_DNA"/>
</dbReference>
<feature type="compositionally biased region" description="Acidic residues" evidence="1">
    <location>
        <begin position="236"/>
        <end position="265"/>
    </location>
</feature>
<feature type="region of interest" description="Disordered" evidence="1">
    <location>
        <begin position="216"/>
        <end position="336"/>
    </location>
</feature>
<evidence type="ECO:0000256" key="1">
    <source>
        <dbReference type="SAM" id="MobiDB-lite"/>
    </source>
</evidence>
<comment type="caution">
    <text evidence="2">The sequence shown here is derived from an EMBL/GenBank/DDBJ whole genome shotgun (WGS) entry which is preliminary data.</text>
</comment>
<dbReference type="Proteomes" id="UP000192772">
    <property type="component" value="Unassembled WGS sequence"/>
</dbReference>